<evidence type="ECO:0000313" key="2">
    <source>
        <dbReference type="Proteomes" id="UP000886800"/>
    </source>
</evidence>
<organism evidence="1 2">
    <name type="scientific">Candidatus Anaerotruncus excrementipullorum</name>
    <dbReference type="NCBI Taxonomy" id="2838465"/>
    <lineage>
        <taxon>Bacteria</taxon>
        <taxon>Bacillati</taxon>
        <taxon>Bacillota</taxon>
        <taxon>Clostridia</taxon>
        <taxon>Eubacteriales</taxon>
        <taxon>Oscillospiraceae</taxon>
        <taxon>Anaerotruncus</taxon>
    </lineage>
</organism>
<dbReference type="PIRSF" id="PIRSF021377">
    <property type="entry name" value="YtfJ"/>
    <property type="match status" value="1"/>
</dbReference>
<reference evidence="1" key="2">
    <citation type="submission" date="2021-04" db="EMBL/GenBank/DDBJ databases">
        <authorList>
            <person name="Gilroy R."/>
        </authorList>
    </citation>
    <scope>NUCLEOTIDE SEQUENCE</scope>
    <source>
        <strain evidence="1">CHK188-5543</strain>
    </source>
</reference>
<comment type="caution">
    <text evidence="1">The sequence shown here is derived from an EMBL/GenBank/DDBJ whole genome shotgun (WGS) entry which is preliminary data.</text>
</comment>
<gene>
    <name evidence="1" type="primary">ytfJ</name>
    <name evidence="1" type="ORF">H9736_05800</name>
</gene>
<accession>A0A9D1WRB4</accession>
<proteinExistence type="predicted"/>
<name>A0A9D1WRB4_9FIRM</name>
<dbReference type="PANTHER" id="PTHR39162:SF1">
    <property type="entry name" value="SPORULATION PROTEIN YTFJ"/>
    <property type="match status" value="1"/>
</dbReference>
<reference evidence="1" key="1">
    <citation type="journal article" date="2021" name="PeerJ">
        <title>Extensive microbial diversity within the chicken gut microbiome revealed by metagenomics and culture.</title>
        <authorList>
            <person name="Gilroy R."/>
            <person name="Ravi A."/>
            <person name="Getino M."/>
            <person name="Pursley I."/>
            <person name="Horton D.L."/>
            <person name="Alikhan N.F."/>
            <person name="Baker D."/>
            <person name="Gharbi K."/>
            <person name="Hall N."/>
            <person name="Watson M."/>
            <person name="Adriaenssens E.M."/>
            <person name="Foster-Nyarko E."/>
            <person name="Jarju S."/>
            <person name="Secka A."/>
            <person name="Antonio M."/>
            <person name="Oren A."/>
            <person name="Chaudhuri R.R."/>
            <person name="La Ragione R."/>
            <person name="Hildebrand F."/>
            <person name="Pallen M.J."/>
        </authorList>
    </citation>
    <scope>NUCLEOTIDE SEQUENCE</scope>
    <source>
        <strain evidence="1">CHK188-5543</strain>
    </source>
</reference>
<dbReference type="NCBIfam" id="TIGR02874">
    <property type="entry name" value="spore_ytfJ"/>
    <property type="match status" value="1"/>
</dbReference>
<evidence type="ECO:0000313" key="1">
    <source>
        <dbReference type="EMBL" id="HIX65747.1"/>
    </source>
</evidence>
<protein>
    <submittedName>
        <fullName evidence="1">GerW family sporulation protein</fullName>
    </submittedName>
</protein>
<dbReference type="AlphaFoldDB" id="A0A9D1WRB4"/>
<dbReference type="Pfam" id="PF09579">
    <property type="entry name" value="Spore_YtfJ"/>
    <property type="match status" value="1"/>
</dbReference>
<dbReference type="EMBL" id="DXES01000125">
    <property type="protein sequence ID" value="HIX65747.1"/>
    <property type="molecule type" value="Genomic_DNA"/>
</dbReference>
<dbReference type="PANTHER" id="PTHR39162">
    <property type="entry name" value="GLL3345 PROTEIN"/>
    <property type="match status" value="1"/>
</dbReference>
<dbReference type="Proteomes" id="UP000886800">
    <property type="component" value="Unassembled WGS sequence"/>
</dbReference>
<sequence>MANENHPINGLIDSALQNLRRLVDANTIIGQPIRAEDATIIPVSKVSFGFASGGSDLPTAKAGEPFGGGAGGGVTIQPLGFLVVQGGHVTLLQMNENKTTADRVVSLMPELVDKLGALLKKEKDPPQDPQA</sequence>
<dbReference type="InterPro" id="IPR014229">
    <property type="entry name" value="Spore_YtfJ"/>
</dbReference>